<keyword evidence="9" id="KW-1185">Reference proteome</keyword>
<evidence type="ECO:0000256" key="2">
    <source>
        <dbReference type="ARBA" id="ARBA00005645"/>
    </source>
</evidence>
<proteinExistence type="inferred from homology"/>
<sequence>MFVYSPSHPVRLDLTVAASRAAPLKPSFHRSSYYRRASIKSTWRSLPEPPKHPLHRVETTNHLSSFTLFLNIGELHRLNRDLIQQIKTANHRNHEPITTPDPESGTNPYPTKRLKHLKPATQDYESLHPPETKAGVGGAEEAPTSRRLGRRRRSWISLHLPDSKLKLTSLLHHTKTLHTTASLFQPLSHHRCRFTPRVDDDGWELDKSSDKAIGDSRRRRTKVTTKSHRLFYRRRRSVNSRPPLATTFLNRRHADDYRRIGIKFDIDSHFPSISPCLMRISSGMLKLMFLVQYLLDLPSCFHQACAIYSNWWPMLSALMYVVVPMPCMFFGGGSTQFLISRDGGGWIDAAKFLTGASTVGSLAIPIILRHAGMIETGAMLIEFTSFFIFICTVMCFHRASLDDDW</sequence>
<evidence type="ECO:0000256" key="4">
    <source>
        <dbReference type="ARBA" id="ARBA00022989"/>
    </source>
</evidence>
<feature type="region of interest" description="Disordered" evidence="6">
    <location>
        <begin position="87"/>
        <end position="150"/>
    </location>
</feature>
<gene>
    <name evidence="8" type="ORF">HID58_068488</name>
</gene>
<feature type="transmembrane region" description="Helical" evidence="7">
    <location>
        <begin position="317"/>
        <end position="340"/>
    </location>
</feature>
<dbReference type="Proteomes" id="UP000824890">
    <property type="component" value="Unassembled WGS sequence"/>
</dbReference>
<reference evidence="8 9" key="1">
    <citation type="submission" date="2021-05" db="EMBL/GenBank/DDBJ databases">
        <title>Genome Assembly of Synthetic Allotetraploid Brassica napus Reveals Homoeologous Exchanges between Subgenomes.</title>
        <authorList>
            <person name="Davis J.T."/>
        </authorList>
    </citation>
    <scope>NUCLEOTIDE SEQUENCE [LARGE SCALE GENOMIC DNA]</scope>
    <source>
        <strain evidence="9">cv. Da-Ae</strain>
        <tissue evidence="8">Seedling</tissue>
    </source>
</reference>
<evidence type="ECO:0000313" key="9">
    <source>
        <dbReference type="Proteomes" id="UP000824890"/>
    </source>
</evidence>
<evidence type="ECO:0000256" key="3">
    <source>
        <dbReference type="ARBA" id="ARBA00022692"/>
    </source>
</evidence>
<dbReference type="Pfam" id="PF04133">
    <property type="entry name" value="Vps55"/>
    <property type="match status" value="1"/>
</dbReference>
<keyword evidence="5 7" id="KW-0472">Membrane</keyword>
<comment type="caution">
    <text evidence="8">The sequence shown here is derived from an EMBL/GenBank/DDBJ whole genome shotgun (WGS) entry which is preliminary data.</text>
</comment>
<evidence type="ECO:0000256" key="6">
    <source>
        <dbReference type="SAM" id="MobiDB-lite"/>
    </source>
</evidence>
<name>A0ABQ7ZLJ1_BRANA</name>
<feature type="transmembrane region" description="Helical" evidence="7">
    <location>
        <begin position="377"/>
        <end position="396"/>
    </location>
</feature>
<dbReference type="PANTHER" id="PTHR12050">
    <property type="entry name" value="LEPTIN RECEPTOR-RELATED"/>
    <property type="match status" value="1"/>
</dbReference>
<keyword evidence="4 7" id="KW-1133">Transmembrane helix</keyword>
<evidence type="ECO:0000313" key="8">
    <source>
        <dbReference type="EMBL" id="KAH0881094.1"/>
    </source>
</evidence>
<accession>A0ABQ7ZLJ1</accession>
<keyword evidence="3 7" id="KW-0812">Transmembrane</keyword>
<dbReference type="InterPro" id="IPR007262">
    <property type="entry name" value="Vps55/LEPROT"/>
</dbReference>
<dbReference type="PANTHER" id="PTHR12050:SF0">
    <property type="entry name" value="RH04491P"/>
    <property type="match status" value="1"/>
</dbReference>
<comment type="subcellular location">
    <subcellularLocation>
        <location evidence="1">Membrane</location>
        <topology evidence="1">Multi-pass membrane protein</topology>
    </subcellularLocation>
</comment>
<dbReference type="EMBL" id="JAGKQM010000015">
    <property type="protein sequence ID" value="KAH0881094.1"/>
    <property type="molecule type" value="Genomic_DNA"/>
</dbReference>
<feature type="transmembrane region" description="Helical" evidence="7">
    <location>
        <begin position="352"/>
        <end position="371"/>
    </location>
</feature>
<evidence type="ECO:0000256" key="1">
    <source>
        <dbReference type="ARBA" id="ARBA00004141"/>
    </source>
</evidence>
<organism evidence="8 9">
    <name type="scientific">Brassica napus</name>
    <name type="common">Rape</name>
    <dbReference type="NCBI Taxonomy" id="3708"/>
    <lineage>
        <taxon>Eukaryota</taxon>
        <taxon>Viridiplantae</taxon>
        <taxon>Streptophyta</taxon>
        <taxon>Embryophyta</taxon>
        <taxon>Tracheophyta</taxon>
        <taxon>Spermatophyta</taxon>
        <taxon>Magnoliopsida</taxon>
        <taxon>eudicotyledons</taxon>
        <taxon>Gunneridae</taxon>
        <taxon>Pentapetalae</taxon>
        <taxon>rosids</taxon>
        <taxon>malvids</taxon>
        <taxon>Brassicales</taxon>
        <taxon>Brassicaceae</taxon>
        <taxon>Brassiceae</taxon>
        <taxon>Brassica</taxon>
    </lineage>
</organism>
<comment type="similarity">
    <text evidence="2">Belongs to the OB-RGRP/VPS55 family.</text>
</comment>
<protein>
    <submittedName>
        <fullName evidence="8">Uncharacterized protein</fullName>
    </submittedName>
</protein>
<evidence type="ECO:0000256" key="5">
    <source>
        <dbReference type="ARBA" id="ARBA00023136"/>
    </source>
</evidence>
<evidence type="ECO:0000256" key="7">
    <source>
        <dbReference type="SAM" id="Phobius"/>
    </source>
</evidence>